<organism evidence="1 2">
    <name type="scientific">Mycena pura</name>
    <dbReference type="NCBI Taxonomy" id="153505"/>
    <lineage>
        <taxon>Eukaryota</taxon>
        <taxon>Fungi</taxon>
        <taxon>Dikarya</taxon>
        <taxon>Basidiomycota</taxon>
        <taxon>Agaricomycotina</taxon>
        <taxon>Agaricomycetes</taxon>
        <taxon>Agaricomycetidae</taxon>
        <taxon>Agaricales</taxon>
        <taxon>Marasmiineae</taxon>
        <taxon>Mycenaceae</taxon>
        <taxon>Mycena</taxon>
    </lineage>
</organism>
<dbReference type="AlphaFoldDB" id="A0AAD6VHH4"/>
<evidence type="ECO:0000313" key="1">
    <source>
        <dbReference type="EMBL" id="KAJ7209689.1"/>
    </source>
</evidence>
<proteinExistence type="predicted"/>
<keyword evidence="2" id="KW-1185">Reference proteome</keyword>
<accession>A0AAD6VHH4</accession>
<protein>
    <submittedName>
        <fullName evidence="1">Uncharacterized protein</fullName>
    </submittedName>
</protein>
<sequence length="371" mass="41363">MIPTSQSDPTNLKKNGEKAVAACEADLAKNLLEKFALSGEFSEVSLNTLDTLVKETLKPSLSRPFTEGKSFFGDLFGDPEEFGVREDDLEATPAPALTEPWVEAAKKLQATAAWKVSQNHLVVRVTRRNEAGSRVLINAVLFAAIQMVQRQIGSDRNLDDWLAERHRRPGQMSWQSRVMKGYPAEPDGSEKKVRSWVLILPEVEIDCQELIPGLSSHGIIDYVFAIVAAEEAAHQLQVSSNTWLEWKGTRDPFSSEYLAASSGCISEAKSPISFSHSRGQALVQGAAMTVIRKRPVTNILSNGKEWEFYSVFRNTQYMPGSEKSYPFIYKVSRIFDVSVDLHIILRLLCLAILRDPDDFIEQAEGVDLTKS</sequence>
<comment type="caution">
    <text evidence="1">The sequence shown here is derived from an EMBL/GenBank/DDBJ whole genome shotgun (WGS) entry which is preliminary data.</text>
</comment>
<dbReference type="EMBL" id="JARJCW010000030">
    <property type="protein sequence ID" value="KAJ7209689.1"/>
    <property type="molecule type" value="Genomic_DNA"/>
</dbReference>
<gene>
    <name evidence="1" type="ORF">GGX14DRAFT_566182</name>
</gene>
<name>A0AAD6VHH4_9AGAR</name>
<evidence type="ECO:0000313" key="2">
    <source>
        <dbReference type="Proteomes" id="UP001219525"/>
    </source>
</evidence>
<reference evidence="1" key="1">
    <citation type="submission" date="2023-03" db="EMBL/GenBank/DDBJ databases">
        <title>Massive genome expansion in bonnet fungi (Mycena s.s.) driven by repeated elements and novel gene families across ecological guilds.</title>
        <authorList>
            <consortium name="Lawrence Berkeley National Laboratory"/>
            <person name="Harder C.B."/>
            <person name="Miyauchi S."/>
            <person name="Viragh M."/>
            <person name="Kuo A."/>
            <person name="Thoen E."/>
            <person name="Andreopoulos B."/>
            <person name="Lu D."/>
            <person name="Skrede I."/>
            <person name="Drula E."/>
            <person name="Henrissat B."/>
            <person name="Morin E."/>
            <person name="Kohler A."/>
            <person name="Barry K."/>
            <person name="LaButti K."/>
            <person name="Morin E."/>
            <person name="Salamov A."/>
            <person name="Lipzen A."/>
            <person name="Mereny Z."/>
            <person name="Hegedus B."/>
            <person name="Baldrian P."/>
            <person name="Stursova M."/>
            <person name="Weitz H."/>
            <person name="Taylor A."/>
            <person name="Grigoriev I.V."/>
            <person name="Nagy L.G."/>
            <person name="Martin F."/>
            <person name="Kauserud H."/>
        </authorList>
    </citation>
    <scope>NUCLEOTIDE SEQUENCE</scope>
    <source>
        <strain evidence="1">9144</strain>
    </source>
</reference>
<dbReference type="Proteomes" id="UP001219525">
    <property type="component" value="Unassembled WGS sequence"/>
</dbReference>